<organism evidence="18 19">
    <name type="scientific">Terfezia boudieri ATCC MYA-4762</name>
    <dbReference type="NCBI Taxonomy" id="1051890"/>
    <lineage>
        <taxon>Eukaryota</taxon>
        <taxon>Fungi</taxon>
        <taxon>Dikarya</taxon>
        <taxon>Ascomycota</taxon>
        <taxon>Pezizomycotina</taxon>
        <taxon>Pezizomycetes</taxon>
        <taxon>Pezizales</taxon>
        <taxon>Pezizaceae</taxon>
        <taxon>Terfezia</taxon>
    </lineage>
</organism>
<evidence type="ECO:0000256" key="13">
    <source>
        <dbReference type="ARBA" id="ARBA00030980"/>
    </source>
</evidence>
<dbReference type="GO" id="GO:0004674">
    <property type="term" value="F:protein serine/threonine kinase activity"/>
    <property type="evidence" value="ECO:0007669"/>
    <property type="project" value="UniProtKB-KW"/>
</dbReference>
<dbReference type="Proteomes" id="UP000267821">
    <property type="component" value="Unassembled WGS sequence"/>
</dbReference>
<dbReference type="FunCoup" id="A0A3N4LJZ9">
    <property type="interactions" value="882"/>
</dbReference>
<name>A0A3N4LJZ9_9PEZI</name>
<dbReference type="GO" id="GO:0005634">
    <property type="term" value="C:nucleus"/>
    <property type="evidence" value="ECO:0007669"/>
    <property type="project" value="TreeGrafter"/>
</dbReference>
<dbReference type="GO" id="GO:0000408">
    <property type="term" value="C:EKC/KEOPS complex"/>
    <property type="evidence" value="ECO:0007669"/>
    <property type="project" value="TreeGrafter"/>
</dbReference>
<evidence type="ECO:0000256" key="5">
    <source>
        <dbReference type="ARBA" id="ARBA00013948"/>
    </source>
</evidence>
<evidence type="ECO:0000256" key="2">
    <source>
        <dbReference type="ARBA" id="ARBA00010630"/>
    </source>
</evidence>
<accession>A0A3N4LJZ9</accession>
<dbReference type="GO" id="GO:0005829">
    <property type="term" value="C:cytosol"/>
    <property type="evidence" value="ECO:0007669"/>
    <property type="project" value="TreeGrafter"/>
</dbReference>
<evidence type="ECO:0000256" key="11">
    <source>
        <dbReference type="ARBA" id="ARBA00022777"/>
    </source>
</evidence>
<gene>
    <name evidence="18" type="ORF">L211DRAFT_127759</name>
</gene>
<dbReference type="PROSITE" id="PS00109">
    <property type="entry name" value="PROTEIN_KINASE_TYR"/>
    <property type="match status" value="1"/>
</dbReference>
<comment type="catalytic activity">
    <reaction evidence="15">
        <text>L-threonyl-[protein] + ATP = O-phospho-L-threonyl-[protein] + ADP + H(+)</text>
        <dbReference type="Rhea" id="RHEA:46608"/>
        <dbReference type="Rhea" id="RHEA-COMP:11060"/>
        <dbReference type="Rhea" id="RHEA-COMP:11605"/>
        <dbReference type="ChEBI" id="CHEBI:15378"/>
        <dbReference type="ChEBI" id="CHEBI:30013"/>
        <dbReference type="ChEBI" id="CHEBI:30616"/>
        <dbReference type="ChEBI" id="CHEBI:61977"/>
        <dbReference type="ChEBI" id="CHEBI:456216"/>
        <dbReference type="EC" id="2.7.11.1"/>
    </reaction>
</comment>
<keyword evidence="19" id="KW-1185">Reference proteome</keyword>
<dbReference type="Gene3D" id="1.10.510.10">
    <property type="entry name" value="Transferase(Phosphotransferase) domain 1"/>
    <property type="match status" value="1"/>
</dbReference>
<dbReference type="EC" id="2.7.11.1" evidence="4"/>
<dbReference type="PROSITE" id="PS50011">
    <property type="entry name" value="PROTEIN_KINASE_DOM"/>
    <property type="match status" value="1"/>
</dbReference>
<reference evidence="18 19" key="1">
    <citation type="journal article" date="2018" name="Nat. Ecol. Evol.">
        <title>Pezizomycetes genomes reveal the molecular basis of ectomycorrhizal truffle lifestyle.</title>
        <authorList>
            <person name="Murat C."/>
            <person name="Payen T."/>
            <person name="Noel B."/>
            <person name="Kuo A."/>
            <person name="Morin E."/>
            <person name="Chen J."/>
            <person name="Kohler A."/>
            <person name="Krizsan K."/>
            <person name="Balestrini R."/>
            <person name="Da Silva C."/>
            <person name="Montanini B."/>
            <person name="Hainaut M."/>
            <person name="Levati E."/>
            <person name="Barry K.W."/>
            <person name="Belfiori B."/>
            <person name="Cichocki N."/>
            <person name="Clum A."/>
            <person name="Dockter R.B."/>
            <person name="Fauchery L."/>
            <person name="Guy J."/>
            <person name="Iotti M."/>
            <person name="Le Tacon F."/>
            <person name="Lindquist E.A."/>
            <person name="Lipzen A."/>
            <person name="Malagnac F."/>
            <person name="Mello A."/>
            <person name="Molinier V."/>
            <person name="Miyauchi S."/>
            <person name="Poulain J."/>
            <person name="Riccioni C."/>
            <person name="Rubini A."/>
            <person name="Sitrit Y."/>
            <person name="Splivallo R."/>
            <person name="Traeger S."/>
            <person name="Wang M."/>
            <person name="Zifcakova L."/>
            <person name="Wipf D."/>
            <person name="Zambonelli A."/>
            <person name="Paolocci F."/>
            <person name="Nowrousian M."/>
            <person name="Ottonello S."/>
            <person name="Baldrian P."/>
            <person name="Spatafora J.W."/>
            <person name="Henrissat B."/>
            <person name="Nagy L.G."/>
            <person name="Aury J.M."/>
            <person name="Wincker P."/>
            <person name="Grigoriev I.V."/>
            <person name="Bonfante P."/>
            <person name="Martin F.M."/>
        </authorList>
    </citation>
    <scope>NUCLEOTIDE SEQUENCE [LARGE SCALE GENOMIC DNA]</scope>
    <source>
        <strain evidence="18 19">ATCC MYA-4762</strain>
    </source>
</reference>
<dbReference type="SUPFAM" id="SSF56112">
    <property type="entry name" value="Protein kinase-like (PK-like)"/>
    <property type="match status" value="1"/>
</dbReference>
<evidence type="ECO:0000256" key="15">
    <source>
        <dbReference type="ARBA" id="ARBA00047899"/>
    </source>
</evidence>
<comment type="catalytic activity">
    <reaction evidence="16">
        <text>L-seryl-[protein] + ATP = O-phospho-L-seryl-[protein] + ADP + H(+)</text>
        <dbReference type="Rhea" id="RHEA:17989"/>
        <dbReference type="Rhea" id="RHEA-COMP:9863"/>
        <dbReference type="Rhea" id="RHEA-COMP:11604"/>
        <dbReference type="ChEBI" id="CHEBI:15378"/>
        <dbReference type="ChEBI" id="CHEBI:29999"/>
        <dbReference type="ChEBI" id="CHEBI:30616"/>
        <dbReference type="ChEBI" id="CHEBI:83421"/>
        <dbReference type="ChEBI" id="CHEBI:456216"/>
        <dbReference type="EC" id="2.7.11.1"/>
    </reaction>
</comment>
<evidence type="ECO:0000256" key="1">
    <source>
        <dbReference type="ARBA" id="ARBA00003747"/>
    </source>
</evidence>
<keyword evidence="8" id="KW-0808">Transferase</keyword>
<dbReference type="InterPro" id="IPR022495">
    <property type="entry name" value="Bud32"/>
</dbReference>
<dbReference type="GO" id="GO:0008033">
    <property type="term" value="P:tRNA processing"/>
    <property type="evidence" value="ECO:0007669"/>
    <property type="project" value="UniProtKB-KW"/>
</dbReference>
<dbReference type="PANTHER" id="PTHR12209">
    <property type="entry name" value="NON-SPECIFIC SERINE/THREONINE PROTEIN KINASE"/>
    <property type="match status" value="1"/>
</dbReference>
<comment type="subunit">
    <text evidence="3">Component of the EKC/KEOPS complex composed of at least BUD32, CGI121, GON7, KAE1 and PCC1; the whole complex dimerizes.</text>
</comment>
<comment type="function">
    <text evidence="1">Component of the EKC/KEOPS complex that is required for the formation of a threonylcarbamoyl group on adenosine at position 37 (t(6)A37) in tRNAs that read codons beginning with adenine. The complex is probably involved in the transfer of the threonylcarbamoyl moiety of threonylcarbamoyl-AMP (TC-AMP) to the N6 group of A37. BUD32 has ATPase activity in the context of the EKC/KEOPS complex and likely plays a supporting role to the catalytic subunit KAE1. The EKC/KEOPS complex also promotes both telomere uncapping and telomere elongation. The complex is required for efficient recruitment of transcriptional coactivators.</text>
</comment>
<feature type="domain" description="Protein kinase" evidence="17">
    <location>
        <begin position="61"/>
        <end position="313"/>
    </location>
</feature>
<evidence type="ECO:0000313" key="18">
    <source>
        <dbReference type="EMBL" id="RPB18255.1"/>
    </source>
</evidence>
<evidence type="ECO:0000256" key="3">
    <source>
        <dbReference type="ARBA" id="ARBA00011534"/>
    </source>
</evidence>
<dbReference type="GO" id="GO:0070525">
    <property type="term" value="P:tRNA threonylcarbamoyladenosine metabolic process"/>
    <property type="evidence" value="ECO:0007669"/>
    <property type="project" value="TreeGrafter"/>
</dbReference>
<proteinExistence type="inferred from homology"/>
<keyword evidence="9" id="KW-0819">tRNA processing</keyword>
<keyword evidence="11 18" id="KW-0418">Kinase</keyword>
<evidence type="ECO:0000256" key="16">
    <source>
        <dbReference type="ARBA" id="ARBA00048679"/>
    </source>
</evidence>
<sequence>MVGSCMTFSDLEILAALSIRSLPWGGGNLMFPTLKYVYLLHTPSSPPPPAPPITITMSDPTPIKTLIKQGAEAHLYRTTFLTPSHPALLKHRPSKAYRHPILDARLTKHRCLSEARLLVRMRRELDRSRIISVGERGGGGVTVPAVYFVDEARGEIYMEWITGQTLREVLDQALLHTTPLTSSPPACPSTQQDLLYLMTRIGSAIAAMHAVHVIHGDLTTSNIMIRAPPPGAPGDGELVLIDFGLGAVSASDEDMAVDLYVLERAFISTHPRAEEMFKEVLVGYEKGMGKKGAQVMRRLAEVRFRGRKRSMLG</sequence>
<dbReference type="EMBL" id="ML121654">
    <property type="protein sequence ID" value="RPB18255.1"/>
    <property type="molecule type" value="Genomic_DNA"/>
</dbReference>
<dbReference type="NCBIfam" id="TIGR03724">
    <property type="entry name" value="arch_bud32"/>
    <property type="match status" value="1"/>
</dbReference>
<dbReference type="Pfam" id="PF06293">
    <property type="entry name" value="Kdo"/>
    <property type="match status" value="1"/>
</dbReference>
<evidence type="ECO:0000256" key="10">
    <source>
        <dbReference type="ARBA" id="ARBA00022741"/>
    </source>
</evidence>
<dbReference type="InterPro" id="IPR008266">
    <property type="entry name" value="Tyr_kinase_AS"/>
</dbReference>
<dbReference type="InterPro" id="IPR000719">
    <property type="entry name" value="Prot_kinase_dom"/>
</dbReference>
<keyword evidence="7" id="KW-0723">Serine/threonine-protein kinase</keyword>
<evidence type="ECO:0000313" key="19">
    <source>
        <dbReference type="Proteomes" id="UP000267821"/>
    </source>
</evidence>
<evidence type="ECO:0000256" key="4">
    <source>
        <dbReference type="ARBA" id="ARBA00012513"/>
    </source>
</evidence>
<keyword evidence="12" id="KW-0067">ATP-binding</keyword>
<evidence type="ECO:0000256" key="12">
    <source>
        <dbReference type="ARBA" id="ARBA00022840"/>
    </source>
</evidence>
<dbReference type="AlphaFoldDB" id="A0A3N4LJZ9"/>
<evidence type="ECO:0000256" key="9">
    <source>
        <dbReference type="ARBA" id="ARBA00022694"/>
    </source>
</evidence>
<dbReference type="InParanoid" id="A0A3N4LJZ9"/>
<evidence type="ECO:0000256" key="14">
    <source>
        <dbReference type="ARBA" id="ARBA00033194"/>
    </source>
</evidence>
<evidence type="ECO:0000256" key="8">
    <source>
        <dbReference type="ARBA" id="ARBA00022679"/>
    </source>
</evidence>
<dbReference type="GO" id="GO:0005524">
    <property type="term" value="F:ATP binding"/>
    <property type="evidence" value="ECO:0007669"/>
    <property type="project" value="UniProtKB-KW"/>
</dbReference>
<dbReference type="Gene3D" id="3.30.200.20">
    <property type="entry name" value="Phosphorylase Kinase, domain 1"/>
    <property type="match status" value="1"/>
</dbReference>
<evidence type="ECO:0000259" key="17">
    <source>
        <dbReference type="PROSITE" id="PS50011"/>
    </source>
</evidence>
<evidence type="ECO:0000256" key="6">
    <source>
        <dbReference type="ARBA" id="ARBA00019973"/>
    </source>
</evidence>
<evidence type="ECO:0000256" key="7">
    <source>
        <dbReference type="ARBA" id="ARBA00022527"/>
    </source>
</evidence>
<dbReference type="PANTHER" id="PTHR12209:SF0">
    <property type="entry name" value="EKC_KEOPS COMPLEX SUBUNIT TP53RK"/>
    <property type="match status" value="1"/>
</dbReference>
<dbReference type="InterPro" id="IPR011009">
    <property type="entry name" value="Kinase-like_dom_sf"/>
</dbReference>
<protein>
    <recommendedName>
        <fullName evidence="6">EKC/KEOPS complex subunit BUD32</fullName>
        <ecNumber evidence="4">2.7.11.1</ecNumber>
    </recommendedName>
    <alternativeName>
        <fullName evidence="13 14">Atypical Serine/threonine protein kinase BUD32</fullName>
    </alternativeName>
    <alternativeName>
        <fullName evidence="5">EKC/KEOPS complex subunit bud32</fullName>
    </alternativeName>
</protein>
<dbReference type="OrthoDB" id="3399at2759"/>
<comment type="similarity">
    <text evidence="2">Belongs to the protein kinase superfamily. BUD32 family.</text>
</comment>
<dbReference type="STRING" id="1051890.A0A3N4LJZ9"/>
<keyword evidence="10" id="KW-0547">Nucleotide-binding</keyword>